<dbReference type="Pfam" id="PF18164">
    <property type="entry name" value="GNAT_C"/>
    <property type="match status" value="1"/>
</dbReference>
<evidence type="ECO:0000259" key="2">
    <source>
        <dbReference type="Pfam" id="PF18164"/>
    </source>
</evidence>
<protein>
    <recommendedName>
        <fullName evidence="5">DUF5596 domain-containing protein</fullName>
    </recommendedName>
</protein>
<dbReference type="EMBL" id="FQZG01000006">
    <property type="protein sequence ID" value="SHI44636.1"/>
    <property type="molecule type" value="Genomic_DNA"/>
</dbReference>
<dbReference type="AlphaFoldDB" id="A0A1M6B7E2"/>
<dbReference type="STRING" id="1123357.SAMN02745244_00366"/>
<dbReference type="Gene3D" id="3.40.630.120">
    <property type="match status" value="1"/>
</dbReference>
<feature type="domain" description="N-acyltransferase N-terminal" evidence="1">
    <location>
        <begin position="7"/>
        <end position="136"/>
    </location>
</feature>
<name>A0A1M6B7E2_9ACTN</name>
<dbReference type="OrthoDB" id="3229305at2"/>
<gene>
    <name evidence="3" type="ORF">SAMN02745244_00366</name>
</gene>
<dbReference type="Proteomes" id="UP000184512">
    <property type="component" value="Unassembled WGS sequence"/>
</dbReference>
<keyword evidence="4" id="KW-1185">Reference proteome</keyword>
<sequence length="285" mass="32007">MTLETPDLEQLLDLLEFRAVDASDFGAGLERLTPEDLQMIEADYQRLAANVGRVERRWNPVEGAEVAHPVGTEFPLLVALVRVAPLVQAELVRRGVAEDVAWHSVADLGQQVHIHRLVHGRFGFADRGWVARNYSGSHLWLGRLQFTLEPDMQALGVHIPESGPLAPEAIDESLELARRIAVQAWPEVDLQRFTCVSWLLDRELVARLDPASNMARFAARFTPFGEPTDGTRDALYFGFHRETRSGQKVDLDRLPQSSSLQRVVVERIRSRGITVQPGWFPLNPA</sequence>
<evidence type="ECO:0000259" key="1">
    <source>
        <dbReference type="Pfam" id="PF18082"/>
    </source>
</evidence>
<dbReference type="RefSeq" id="WP_073185863.1">
    <property type="nucleotide sequence ID" value="NZ_FQZG01000006.1"/>
</dbReference>
<reference evidence="3 4" key="1">
    <citation type="submission" date="2016-11" db="EMBL/GenBank/DDBJ databases">
        <authorList>
            <person name="Jaros S."/>
            <person name="Januszkiewicz K."/>
            <person name="Wedrychowicz H."/>
        </authorList>
    </citation>
    <scope>NUCLEOTIDE SEQUENCE [LARGE SCALE GENOMIC DNA]</scope>
    <source>
        <strain evidence="3 4">DSM 12906</strain>
    </source>
</reference>
<evidence type="ECO:0000313" key="3">
    <source>
        <dbReference type="EMBL" id="SHI44636.1"/>
    </source>
</evidence>
<accession>A0A1M6B7E2</accession>
<proteinExistence type="predicted"/>
<feature type="domain" description="GNAT-like C-terminal" evidence="2">
    <location>
        <begin position="140"/>
        <end position="279"/>
    </location>
</feature>
<dbReference type="InterPro" id="IPR041273">
    <property type="entry name" value="NAT_N"/>
</dbReference>
<evidence type="ECO:0000313" key="4">
    <source>
        <dbReference type="Proteomes" id="UP000184512"/>
    </source>
</evidence>
<organism evidence="3 4">
    <name type="scientific">Tessaracoccus bendigoensis DSM 12906</name>
    <dbReference type="NCBI Taxonomy" id="1123357"/>
    <lineage>
        <taxon>Bacteria</taxon>
        <taxon>Bacillati</taxon>
        <taxon>Actinomycetota</taxon>
        <taxon>Actinomycetes</taxon>
        <taxon>Propionibacteriales</taxon>
        <taxon>Propionibacteriaceae</taxon>
        <taxon>Tessaracoccus</taxon>
    </lineage>
</organism>
<evidence type="ECO:0008006" key="5">
    <source>
        <dbReference type="Google" id="ProtNLM"/>
    </source>
</evidence>
<dbReference type="Pfam" id="PF18082">
    <property type="entry name" value="NAT_N"/>
    <property type="match status" value="1"/>
</dbReference>
<dbReference type="InterPro" id="IPR041644">
    <property type="entry name" value="GNAT_C"/>
</dbReference>